<keyword evidence="6 9" id="KW-0443">Lipid metabolism</keyword>
<evidence type="ECO:0000256" key="3">
    <source>
        <dbReference type="ARBA" id="ARBA00017562"/>
    </source>
</evidence>
<dbReference type="Pfam" id="PF00364">
    <property type="entry name" value="Biotin_lipoyl"/>
    <property type="match status" value="1"/>
</dbReference>
<name>A0ABX1TJ62_9GAMM</name>
<dbReference type="GO" id="GO:0003989">
    <property type="term" value="F:acetyl-CoA carboxylase activity"/>
    <property type="evidence" value="ECO:0007669"/>
    <property type="project" value="UniProtKB-EC"/>
</dbReference>
<keyword evidence="5 9" id="KW-0276">Fatty acid metabolism</keyword>
<organism evidence="11 12">
    <name type="scientific">Candidatus Competibacter phosphatis</name>
    <dbReference type="NCBI Taxonomy" id="221280"/>
    <lineage>
        <taxon>Bacteria</taxon>
        <taxon>Pseudomonadati</taxon>
        <taxon>Pseudomonadota</taxon>
        <taxon>Gammaproteobacteria</taxon>
        <taxon>Candidatus Competibacteraceae</taxon>
        <taxon>Candidatus Competibacter</taxon>
    </lineage>
</organism>
<dbReference type="PROSITE" id="PS50968">
    <property type="entry name" value="BIOTINYL_LIPOYL"/>
    <property type="match status" value="1"/>
</dbReference>
<reference evidence="11 12" key="1">
    <citation type="submission" date="2019-03" db="EMBL/GenBank/DDBJ databases">
        <title>Metabolic reconstructions from genomes of highly enriched 'Candidatus Accumulibacter' and 'Candidatus Competibacter' bioreactor populations.</title>
        <authorList>
            <person name="Annavajhala M.K."/>
            <person name="Welles L."/>
            <person name="Abbas B."/>
            <person name="Sorokin D."/>
            <person name="Park H."/>
            <person name="Van Loosdrecht M."/>
            <person name="Chandran K."/>
        </authorList>
    </citation>
    <scope>NUCLEOTIDE SEQUENCE [LARGE SCALE GENOMIC DNA]</scope>
    <source>
        <strain evidence="11 12">SBR_G</strain>
    </source>
</reference>
<dbReference type="EMBL" id="SPMZ01000016">
    <property type="protein sequence ID" value="NMQ18796.1"/>
    <property type="molecule type" value="Genomic_DNA"/>
</dbReference>
<gene>
    <name evidence="11" type="ORF">E4P82_05995</name>
</gene>
<dbReference type="Proteomes" id="UP000760480">
    <property type="component" value="Unassembled WGS sequence"/>
</dbReference>
<dbReference type="InterPro" id="IPR050709">
    <property type="entry name" value="Biotin_Carboxyl_Carrier/Decarb"/>
</dbReference>
<keyword evidence="4 9" id="KW-0444">Lipid biosynthesis</keyword>
<evidence type="ECO:0000256" key="2">
    <source>
        <dbReference type="ARBA" id="ARBA00005194"/>
    </source>
</evidence>
<evidence type="ECO:0000313" key="11">
    <source>
        <dbReference type="EMBL" id="NMQ18796.1"/>
    </source>
</evidence>
<comment type="pathway">
    <text evidence="2 9">Lipid metabolism; fatty acid biosynthesis.</text>
</comment>
<dbReference type="PANTHER" id="PTHR45266">
    <property type="entry name" value="OXALOACETATE DECARBOXYLASE ALPHA CHAIN"/>
    <property type="match status" value="1"/>
</dbReference>
<evidence type="ECO:0000259" key="10">
    <source>
        <dbReference type="PROSITE" id="PS50968"/>
    </source>
</evidence>
<accession>A0ABX1TJ62</accession>
<evidence type="ECO:0000256" key="5">
    <source>
        <dbReference type="ARBA" id="ARBA00022832"/>
    </source>
</evidence>
<dbReference type="PANTHER" id="PTHR45266:SF3">
    <property type="entry name" value="OXALOACETATE DECARBOXYLASE ALPHA CHAIN"/>
    <property type="match status" value="1"/>
</dbReference>
<evidence type="ECO:0000256" key="7">
    <source>
        <dbReference type="ARBA" id="ARBA00023160"/>
    </source>
</evidence>
<evidence type="ECO:0000256" key="4">
    <source>
        <dbReference type="ARBA" id="ARBA00022516"/>
    </source>
</evidence>
<dbReference type="PRINTS" id="PR01071">
    <property type="entry name" value="ACOABIOTINCC"/>
</dbReference>
<evidence type="ECO:0000313" key="12">
    <source>
        <dbReference type="Proteomes" id="UP000760480"/>
    </source>
</evidence>
<keyword evidence="11" id="KW-0436">Ligase</keyword>
<dbReference type="InterPro" id="IPR000089">
    <property type="entry name" value="Biotin_lipoyl"/>
</dbReference>
<dbReference type="InterPro" id="IPR001882">
    <property type="entry name" value="Biotin_BS"/>
</dbReference>
<sequence length="158" mass="16736">MPTDIRKIKKLIELLETSGIAEIEIKEGEDSVRISRHAHGAAPLTMPPIWAAPGYGPSLAGPMSAAPPATPPAPAAEAETPGHVLRSPMVGTFYRSAAPGSKPFVEIGQRVNAGDPVCIIEAMKMFNQIEADHAGAVTRILVENGQPVEFDQPLLVIE</sequence>
<dbReference type="Gene3D" id="2.40.50.100">
    <property type="match status" value="1"/>
</dbReference>
<evidence type="ECO:0000256" key="9">
    <source>
        <dbReference type="RuleBase" id="RU364072"/>
    </source>
</evidence>
<feature type="domain" description="Lipoyl-binding" evidence="10">
    <location>
        <begin position="75"/>
        <end position="158"/>
    </location>
</feature>
<evidence type="ECO:0000256" key="6">
    <source>
        <dbReference type="ARBA" id="ARBA00023098"/>
    </source>
</evidence>
<dbReference type="InterPro" id="IPR011053">
    <property type="entry name" value="Single_hybrid_motif"/>
</dbReference>
<keyword evidence="12" id="KW-1185">Reference proteome</keyword>
<evidence type="ECO:0000256" key="1">
    <source>
        <dbReference type="ARBA" id="ARBA00003761"/>
    </source>
</evidence>
<dbReference type="SUPFAM" id="SSF51230">
    <property type="entry name" value="Single hybrid motif"/>
    <property type="match status" value="1"/>
</dbReference>
<comment type="function">
    <text evidence="1 9">This protein is a component of the acetyl coenzyme A carboxylase complex; first, biotin carboxylase catalyzes the carboxylation of the carrier protein and then the transcarboxylase transfers the carboxyl group to form malonyl-CoA.</text>
</comment>
<protein>
    <recommendedName>
        <fullName evidence="3 9">Biotin carboxyl carrier protein of acetyl-CoA carboxylase</fullName>
    </recommendedName>
</protein>
<comment type="caution">
    <text evidence="11">The sequence shown here is derived from an EMBL/GenBank/DDBJ whole genome shotgun (WGS) entry which is preliminary data.</text>
</comment>
<dbReference type="PROSITE" id="PS00188">
    <property type="entry name" value="BIOTIN"/>
    <property type="match status" value="1"/>
</dbReference>
<keyword evidence="8 9" id="KW-0092">Biotin</keyword>
<dbReference type="NCBIfam" id="TIGR00531">
    <property type="entry name" value="BCCP"/>
    <property type="match status" value="1"/>
</dbReference>
<proteinExistence type="predicted"/>
<evidence type="ECO:0000256" key="8">
    <source>
        <dbReference type="ARBA" id="ARBA00023267"/>
    </source>
</evidence>
<dbReference type="InterPro" id="IPR001249">
    <property type="entry name" value="AcCoA_biotinCC"/>
</dbReference>
<keyword evidence="7 9" id="KW-0275">Fatty acid biosynthesis</keyword>
<dbReference type="RefSeq" id="WP_169248052.1">
    <property type="nucleotide sequence ID" value="NZ_SPMZ01000016.1"/>
</dbReference>
<dbReference type="CDD" id="cd06850">
    <property type="entry name" value="biotinyl_domain"/>
    <property type="match status" value="1"/>
</dbReference>